<evidence type="ECO:0000256" key="9">
    <source>
        <dbReference type="ARBA" id="ARBA00048743"/>
    </source>
</evidence>
<keyword evidence="7 10" id="KW-0418">Kinase</keyword>
<dbReference type="HAMAP" id="MF_00165">
    <property type="entry name" value="Thymidylate_kinase"/>
    <property type="match status" value="1"/>
</dbReference>
<comment type="catalytic activity">
    <reaction evidence="9 10">
        <text>dTMP + ATP = dTDP + ADP</text>
        <dbReference type="Rhea" id="RHEA:13517"/>
        <dbReference type="ChEBI" id="CHEBI:30616"/>
        <dbReference type="ChEBI" id="CHEBI:58369"/>
        <dbReference type="ChEBI" id="CHEBI:63528"/>
        <dbReference type="ChEBI" id="CHEBI:456216"/>
        <dbReference type="EC" id="2.7.4.9"/>
    </reaction>
</comment>
<comment type="function">
    <text evidence="10">Phosphorylation of dTMP to form dTDP in both de novo and salvage pathways of dTTP synthesis.</text>
</comment>
<feature type="domain" description="Thymidylate kinase-like" evidence="11">
    <location>
        <begin position="8"/>
        <end position="197"/>
    </location>
</feature>
<evidence type="ECO:0000259" key="11">
    <source>
        <dbReference type="Pfam" id="PF02223"/>
    </source>
</evidence>
<dbReference type="GO" id="GO:0016301">
    <property type="term" value="F:kinase activity"/>
    <property type="evidence" value="ECO:0007669"/>
    <property type="project" value="UniProtKB-KW"/>
</dbReference>
<keyword evidence="6 10" id="KW-0547">Nucleotide-binding</keyword>
<evidence type="ECO:0000256" key="6">
    <source>
        <dbReference type="ARBA" id="ARBA00022741"/>
    </source>
</evidence>
<dbReference type="NCBIfam" id="TIGR00041">
    <property type="entry name" value="DTMP_kinase"/>
    <property type="match status" value="1"/>
</dbReference>
<reference evidence="12 13" key="1">
    <citation type="submission" date="2016-02" db="EMBL/GenBank/DDBJ databases">
        <title>Complete genome sequence of Geobacillus subterraneus KCTC 3922T.</title>
        <authorList>
            <person name="Lee D.-W."/>
            <person name="Lee Y.-J."/>
            <person name="Lee S.-J."/>
            <person name="Park G.-S."/>
            <person name="Lee S.-J."/>
            <person name="Shin J.-H."/>
        </authorList>
    </citation>
    <scope>NUCLEOTIDE SEQUENCE [LARGE SCALE GENOMIC DNA]</scope>
    <source>
        <strain evidence="12 13">KCTC 3922</strain>
    </source>
</reference>
<dbReference type="InterPro" id="IPR018095">
    <property type="entry name" value="Thymidylate_kin_CS"/>
</dbReference>
<dbReference type="InterPro" id="IPR039430">
    <property type="entry name" value="Thymidylate_kin-like_dom"/>
</dbReference>
<dbReference type="CDD" id="cd01672">
    <property type="entry name" value="TMPK"/>
    <property type="match status" value="1"/>
</dbReference>
<sequence length="226" mass="25794">MNGYFFSFEGPEGAGKTTMIGKLESFLRGRGFDVMVTREPGGVRIAEAIRALILNREYTEMDGRTEALLYAAARRQHLLEKIVPALEAGRVVLCDRFVDSSLAYQGFARGLGVEEVWKINEFAIDGYMPSLTVYFDIDPHIGLERIRQNREREVNRLDLESLSFHDKVREGYRELAKRFTDRIVVIDASRPLDDVFSETAAAVLSRLEGRSKRDFHESGRDDSHWT</sequence>
<dbReference type="InterPro" id="IPR018094">
    <property type="entry name" value="Thymidylate_kinase"/>
</dbReference>
<evidence type="ECO:0000256" key="5">
    <source>
        <dbReference type="ARBA" id="ARBA00022727"/>
    </source>
</evidence>
<evidence type="ECO:0000313" key="12">
    <source>
        <dbReference type="EMBL" id="AMX85358.1"/>
    </source>
</evidence>
<protein>
    <recommendedName>
        <fullName evidence="3 10">Thymidylate kinase</fullName>
        <ecNumber evidence="2 10">2.7.4.9</ecNumber>
    </recommendedName>
    <alternativeName>
        <fullName evidence="10">dTMP kinase</fullName>
    </alternativeName>
</protein>
<dbReference type="EC" id="2.7.4.9" evidence="2 10"/>
<evidence type="ECO:0000256" key="7">
    <source>
        <dbReference type="ARBA" id="ARBA00022777"/>
    </source>
</evidence>
<dbReference type="Pfam" id="PF02223">
    <property type="entry name" value="Thymidylate_kin"/>
    <property type="match status" value="1"/>
</dbReference>
<dbReference type="PROSITE" id="PS01331">
    <property type="entry name" value="THYMIDYLATE_KINASE"/>
    <property type="match status" value="1"/>
</dbReference>
<evidence type="ECO:0000256" key="2">
    <source>
        <dbReference type="ARBA" id="ARBA00012980"/>
    </source>
</evidence>
<dbReference type="Proteomes" id="UP000076226">
    <property type="component" value="Chromosome"/>
</dbReference>
<keyword evidence="4 10" id="KW-0808">Transferase</keyword>
<evidence type="ECO:0000256" key="8">
    <source>
        <dbReference type="ARBA" id="ARBA00022840"/>
    </source>
</evidence>
<feature type="binding site" evidence="10">
    <location>
        <begin position="10"/>
        <end position="17"/>
    </location>
    <ligand>
        <name>ATP</name>
        <dbReference type="ChEBI" id="CHEBI:30616"/>
    </ligand>
</feature>
<evidence type="ECO:0000256" key="1">
    <source>
        <dbReference type="ARBA" id="ARBA00009776"/>
    </source>
</evidence>
<keyword evidence="8 10" id="KW-0067">ATP-binding</keyword>
<keyword evidence="13" id="KW-1185">Reference proteome</keyword>
<dbReference type="PANTHER" id="PTHR10344">
    <property type="entry name" value="THYMIDYLATE KINASE"/>
    <property type="match status" value="1"/>
</dbReference>
<accession>A0ABM6AG13</accession>
<evidence type="ECO:0000256" key="4">
    <source>
        <dbReference type="ARBA" id="ARBA00022679"/>
    </source>
</evidence>
<comment type="similarity">
    <text evidence="1 10">Belongs to the thymidylate kinase family.</text>
</comment>
<evidence type="ECO:0000256" key="10">
    <source>
        <dbReference type="HAMAP-Rule" id="MF_00165"/>
    </source>
</evidence>
<dbReference type="InterPro" id="IPR027417">
    <property type="entry name" value="P-loop_NTPase"/>
</dbReference>
<evidence type="ECO:0000256" key="3">
    <source>
        <dbReference type="ARBA" id="ARBA00017144"/>
    </source>
</evidence>
<dbReference type="SUPFAM" id="SSF52540">
    <property type="entry name" value="P-loop containing nucleoside triphosphate hydrolases"/>
    <property type="match status" value="1"/>
</dbReference>
<dbReference type="RefSeq" id="WP_063167436.1">
    <property type="nucleotide sequence ID" value="NZ_CP014342.1"/>
</dbReference>
<evidence type="ECO:0000313" key="13">
    <source>
        <dbReference type="Proteomes" id="UP000076226"/>
    </source>
</evidence>
<dbReference type="PANTHER" id="PTHR10344:SF4">
    <property type="entry name" value="UMP-CMP KINASE 2, MITOCHONDRIAL"/>
    <property type="match status" value="1"/>
</dbReference>
<dbReference type="EMBL" id="CP014342">
    <property type="protein sequence ID" value="AMX85358.1"/>
    <property type="molecule type" value="Genomic_DNA"/>
</dbReference>
<organism evidence="12 13">
    <name type="scientific">Geobacillus subterraneus</name>
    <dbReference type="NCBI Taxonomy" id="129338"/>
    <lineage>
        <taxon>Bacteria</taxon>
        <taxon>Bacillati</taxon>
        <taxon>Bacillota</taxon>
        <taxon>Bacilli</taxon>
        <taxon>Bacillales</taxon>
        <taxon>Anoxybacillaceae</taxon>
        <taxon>Geobacillus</taxon>
    </lineage>
</organism>
<proteinExistence type="inferred from homology"/>
<gene>
    <name evidence="10" type="primary">tmk</name>
    <name evidence="12" type="ORF">GS3922_15590</name>
</gene>
<dbReference type="Gene3D" id="3.40.50.300">
    <property type="entry name" value="P-loop containing nucleotide triphosphate hydrolases"/>
    <property type="match status" value="1"/>
</dbReference>
<name>A0ABM6AG13_9BACL</name>
<keyword evidence="5 10" id="KW-0545">Nucleotide biosynthesis</keyword>